<keyword evidence="1" id="KW-0472">Membrane</keyword>
<dbReference type="InterPro" id="IPR051158">
    <property type="entry name" value="Metallophosphoesterase_sf"/>
</dbReference>
<feature type="domain" description="Calcineurin-like phosphoesterase" evidence="2">
    <location>
        <begin position="147"/>
        <end position="306"/>
    </location>
</feature>
<dbReference type="InterPro" id="IPR004843">
    <property type="entry name" value="Calcineurin-like_PHP"/>
</dbReference>
<dbReference type="InterPro" id="IPR029052">
    <property type="entry name" value="Metallo-depent_PP-like"/>
</dbReference>
<proteinExistence type="predicted"/>
<dbReference type="STRING" id="688246.Premu_1963"/>
<dbReference type="AlphaFoldDB" id="F8N747"/>
<keyword evidence="4" id="KW-1185">Reference proteome</keyword>
<dbReference type="eggNOG" id="COG1408">
    <property type="taxonomic scope" value="Bacteria"/>
</dbReference>
<dbReference type="PANTHER" id="PTHR31302:SF0">
    <property type="entry name" value="TRANSMEMBRANE PROTEIN WITH METALLOPHOSPHOESTERASE DOMAIN"/>
    <property type="match status" value="1"/>
</dbReference>
<dbReference type="SUPFAM" id="SSF56300">
    <property type="entry name" value="Metallo-dependent phosphatases"/>
    <property type="match status" value="1"/>
</dbReference>
<evidence type="ECO:0000259" key="2">
    <source>
        <dbReference type="Pfam" id="PF00149"/>
    </source>
</evidence>
<dbReference type="GO" id="GO:0016787">
    <property type="term" value="F:hydrolase activity"/>
    <property type="evidence" value="ECO:0007669"/>
    <property type="project" value="InterPro"/>
</dbReference>
<protein>
    <submittedName>
        <fullName evidence="3">Metallophosphoesterase</fullName>
    </submittedName>
</protein>
<evidence type="ECO:0000313" key="3">
    <source>
        <dbReference type="EMBL" id="EGN57363.1"/>
    </source>
</evidence>
<organism evidence="3 4">
    <name type="scientific">Hallella multisaccharivorax DSM 17128</name>
    <dbReference type="NCBI Taxonomy" id="688246"/>
    <lineage>
        <taxon>Bacteria</taxon>
        <taxon>Pseudomonadati</taxon>
        <taxon>Bacteroidota</taxon>
        <taxon>Bacteroidia</taxon>
        <taxon>Bacteroidales</taxon>
        <taxon>Prevotellaceae</taxon>
        <taxon>Hallella</taxon>
    </lineage>
</organism>
<dbReference type="EMBL" id="GL945017">
    <property type="protein sequence ID" value="EGN57363.1"/>
    <property type="molecule type" value="Genomic_DNA"/>
</dbReference>
<dbReference type="HOGENOM" id="CLU_025443_0_0_10"/>
<name>F8N747_9BACT</name>
<dbReference type="Gene3D" id="3.60.21.10">
    <property type="match status" value="1"/>
</dbReference>
<feature type="transmembrane region" description="Helical" evidence="1">
    <location>
        <begin position="66"/>
        <end position="86"/>
    </location>
</feature>
<gene>
    <name evidence="3" type="ORF">Premu_1963</name>
</gene>
<feature type="transmembrane region" description="Helical" evidence="1">
    <location>
        <begin position="106"/>
        <end position="125"/>
    </location>
</feature>
<evidence type="ECO:0000256" key="1">
    <source>
        <dbReference type="SAM" id="Phobius"/>
    </source>
</evidence>
<evidence type="ECO:0000313" key="4">
    <source>
        <dbReference type="Proteomes" id="UP000002772"/>
    </source>
</evidence>
<sequence>MKPFFLLFFILVFSGQSYIMLRTWQLLPAVPSVRITVVVLMATALILSILSVTHVIDACPMSVSRIAYEVGTSWLIIAIYLIIIFLTVDILRLSHIVSSTTFKSNLTQSVVLTISLTLIFFLAWYHYEHKKRVAINVSTTKVLNKPLRFVLVSDLHLGYHNTRKDLHRWLQLIKAEHPDAILIGGDLIDGSYRPVAVENMAEEFRHMDIPVFACLGNHDYYTGLDNDLRFCHRAGITVLRDSVASFEGITLIGRDDRTNPHRKSLHEIMAGVNPKSFLLELDHQPYHLEEAMNNGIDFEFAGHTHHGQVWPISWITDALYEKAFGAWQKGHTHYYISSGMGIWGAKFRIGTQSEYIVLSIINRK</sequence>
<dbReference type="Proteomes" id="UP000002772">
    <property type="component" value="Unassembled WGS sequence"/>
</dbReference>
<dbReference type="OrthoDB" id="9780884at2"/>
<dbReference type="Pfam" id="PF00149">
    <property type="entry name" value="Metallophos"/>
    <property type="match status" value="1"/>
</dbReference>
<keyword evidence="1" id="KW-1133">Transmembrane helix</keyword>
<dbReference type="PANTHER" id="PTHR31302">
    <property type="entry name" value="TRANSMEMBRANE PROTEIN WITH METALLOPHOSPHOESTERASE DOMAIN-RELATED"/>
    <property type="match status" value="1"/>
</dbReference>
<reference evidence="4" key="1">
    <citation type="journal article" date="2011" name="Stand. Genomic Sci.">
        <title>Non-contiguous finished genome sequence of the opportunistic oral pathogen Prevotella multisaccharivorax type strain (PPPA20).</title>
        <authorList>
            <person name="Pati A."/>
            <person name="Gronow S."/>
            <person name="Lu M."/>
            <person name="Lapidus A."/>
            <person name="Nolan M."/>
            <person name="Lucas S."/>
            <person name="Hammon N."/>
            <person name="Deshpande S."/>
            <person name="Cheng J.F."/>
            <person name="Tapia R."/>
            <person name="Han C."/>
            <person name="Goodwin L."/>
            <person name="Pitluck S."/>
            <person name="Liolios K."/>
            <person name="Pagani I."/>
            <person name="Mavromatis K."/>
            <person name="Mikhailova N."/>
            <person name="Huntemann M."/>
            <person name="Chen A."/>
            <person name="Palaniappan K."/>
            <person name="Land M."/>
            <person name="Hauser L."/>
            <person name="Detter J.C."/>
            <person name="Brambilla E.M."/>
            <person name="Rohde M."/>
            <person name="Goker M."/>
            <person name="Woyke T."/>
            <person name="Bristow J."/>
            <person name="Eisen J.A."/>
            <person name="Markowitz V."/>
            <person name="Hugenholtz P."/>
            <person name="Kyrpides N.C."/>
            <person name="Klenk H.P."/>
            <person name="Ivanova N."/>
        </authorList>
    </citation>
    <scope>NUCLEOTIDE SEQUENCE [LARGE SCALE GENOMIC DNA]</scope>
    <source>
        <strain evidence="4">DSM 17128</strain>
    </source>
</reference>
<keyword evidence="1" id="KW-0812">Transmembrane</keyword>
<accession>F8N747</accession>
<dbReference type="RefSeq" id="WP_007574870.1">
    <property type="nucleotide sequence ID" value="NZ_BPTS01000002.1"/>
</dbReference>
<feature type="transmembrane region" description="Helical" evidence="1">
    <location>
        <begin position="33"/>
        <end position="54"/>
    </location>
</feature>